<dbReference type="InterPro" id="IPR050618">
    <property type="entry name" value="Ubq-SigPath_Reg"/>
</dbReference>
<feature type="compositionally biased region" description="Low complexity" evidence="1">
    <location>
        <begin position="132"/>
        <end position="144"/>
    </location>
</feature>
<gene>
    <name evidence="4" type="primary">VID30</name>
    <name evidence="4" type="ORF">AWJ20_2365</name>
</gene>
<dbReference type="InterPro" id="IPR024964">
    <property type="entry name" value="CTLH/CRA"/>
</dbReference>
<feature type="domain" description="CTLH" evidence="3">
    <location>
        <begin position="719"/>
        <end position="776"/>
    </location>
</feature>
<feature type="compositionally biased region" description="Basic and acidic residues" evidence="1">
    <location>
        <begin position="25"/>
        <end position="34"/>
    </location>
</feature>
<feature type="region of interest" description="Disordered" evidence="1">
    <location>
        <begin position="687"/>
        <end position="707"/>
    </location>
</feature>
<name>A0A167F2W8_9ASCO</name>
<feature type="region of interest" description="Disordered" evidence="1">
    <location>
        <begin position="1"/>
        <end position="44"/>
    </location>
</feature>
<feature type="compositionally biased region" description="Gly residues" evidence="1">
    <location>
        <begin position="171"/>
        <end position="197"/>
    </location>
</feature>
<feature type="region of interest" description="Disordered" evidence="1">
    <location>
        <begin position="167"/>
        <end position="202"/>
    </location>
</feature>
<dbReference type="KEGG" id="slb:AWJ20_2365"/>
<feature type="region of interest" description="Disordered" evidence="1">
    <location>
        <begin position="618"/>
        <end position="640"/>
    </location>
</feature>
<dbReference type="SMART" id="SM00668">
    <property type="entry name" value="CTLH"/>
    <property type="match status" value="1"/>
</dbReference>
<feature type="compositionally biased region" description="Low complexity" evidence="1">
    <location>
        <begin position="114"/>
        <end position="124"/>
    </location>
</feature>
<dbReference type="OrthoDB" id="25503at2759"/>
<dbReference type="AlphaFoldDB" id="A0A167F2W8"/>
<evidence type="ECO:0000313" key="5">
    <source>
        <dbReference type="Proteomes" id="UP000189580"/>
    </source>
</evidence>
<feature type="compositionally biased region" description="Polar residues" evidence="1">
    <location>
        <begin position="396"/>
        <end position="406"/>
    </location>
</feature>
<evidence type="ECO:0000259" key="2">
    <source>
        <dbReference type="PROSITE" id="PS50188"/>
    </source>
</evidence>
<dbReference type="PROSITE" id="PS50188">
    <property type="entry name" value="B302_SPRY"/>
    <property type="match status" value="1"/>
</dbReference>
<feature type="compositionally biased region" description="Polar residues" evidence="1">
    <location>
        <begin position="1"/>
        <end position="22"/>
    </location>
</feature>
<proteinExistence type="predicted"/>
<dbReference type="SMART" id="SM00449">
    <property type="entry name" value="SPRY"/>
    <property type="match status" value="1"/>
</dbReference>
<dbReference type="Pfam" id="PF00622">
    <property type="entry name" value="SPRY"/>
    <property type="match status" value="1"/>
</dbReference>
<dbReference type="Gene3D" id="2.60.120.920">
    <property type="match status" value="1"/>
</dbReference>
<evidence type="ECO:0000256" key="1">
    <source>
        <dbReference type="SAM" id="MobiDB-lite"/>
    </source>
</evidence>
<dbReference type="InterPro" id="IPR001870">
    <property type="entry name" value="B30.2/SPRY"/>
</dbReference>
<dbReference type="PROSITE" id="PS50897">
    <property type="entry name" value="CTLH"/>
    <property type="match status" value="1"/>
</dbReference>
<feature type="compositionally biased region" description="Low complexity" evidence="1">
    <location>
        <begin position="297"/>
        <end position="307"/>
    </location>
</feature>
<sequence>MSPVNRGSSVSTLGTASVSSGGSPEDSRFDEDGRTPSVVPGVGGGLSSGLSDSLSVGSLSSFGAVGLGLPASVPKIPGYLALTAYGERFYSFLELDRPVSGDVSLGSNGRSRSKSMSTVSRSVGGSTGAGAAGSVSGGSARSTGNGTSLAGSISGLSAGLGSGSGFDSAGSGAGSGGSNSSGSGSSGVSGSGSGGRSSGSENQQLEVTASEFNLPQMFPSRRAAELDALGMWQYPRAPATSLPSSSLSLSAIEVPLDMYLRSNAGRRVYRDGNWTEVGSGSTGSTGQEASSVSADNSATTGSGTGSRSSEENQQQQTVSGLRRLAAGSGSGSGSGSGAAASMSISSLTSSSSASTVSQPNNNNYLLNSSSSSSSNTAKPLSSTSTLGSNGGLSASRSGTTVDSSIPSRKDIGLPPLPTRWAKPEIDQNVGLDSEGTRIDYSVVQTKPSSSSSSPHSVAVLKTSHAIPPLCGVFYYEVEVLEHGIEEFISVGICDIEAGLTKVPGMDSRTWGFHGDDGRISAGQSQSKSFGPKINVGDVIGCGVNFYKDSIFYTKNGLPLGTAFQDVKGILFPCIGLKSGEIVHTNFGSEEFRFDIEEYVMTMKNKVLTQIDLSKPPANMIDELDPVSGRSGASNSDPDDTSKDWRFIKDIVASYFNHVGYIETAKAFDKERKNEEKAINFEQLDDESSLMDIDETPNNNNNNDEDDEMLNEEDKKMKLDVLNRQRIRSYILDEDIDGALKLLNVFYPTVLEDNYLIKFKMHCRKFVSLVRKSIPSASSSSSPSSSTSTSHRDYLNAAIQYGQDLRKEYKNDTNPTITSTLSTIFSLLAYEDPGSSPELAYIISNQELVPLAEELNSAILVSQGKPAVPSLQRLAEHCTQLVWELSDQGYHPSSLLNVKRDFLDT</sequence>
<dbReference type="InterPro" id="IPR006594">
    <property type="entry name" value="LisH"/>
</dbReference>
<dbReference type="Proteomes" id="UP000189580">
    <property type="component" value="Chromosome b"/>
</dbReference>
<reference evidence="4 5" key="1">
    <citation type="submission" date="2016-02" db="EMBL/GenBank/DDBJ databases">
        <title>Complete genome sequence and transcriptome regulation of the pentose utilising yeast Sugiyamaella lignohabitans.</title>
        <authorList>
            <person name="Bellasio M."/>
            <person name="Peymann A."/>
            <person name="Valli M."/>
            <person name="Sipitzky M."/>
            <person name="Graf A."/>
            <person name="Sauer M."/>
            <person name="Marx H."/>
            <person name="Mattanovich D."/>
        </authorList>
    </citation>
    <scope>NUCLEOTIDE SEQUENCE [LARGE SCALE GENOMIC DNA]</scope>
    <source>
        <strain evidence="4 5">CBS 10342</strain>
    </source>
</reference>
<feature type="region of interest" description="Disordered" evidence="1">
    <location>
        <begin position="101"/>
        <end position="144"/>
    </location>
</feature>
<dbReference type="InterPro" id="IPR006595">
    <property type="entry name" value="CTLH_C"/>
</dbReference>
<dbReference type="InterPro" id="IPR043136">
    <property type="entry name" value="B30.2/SPRY_sf"/>
</dbReference>
<dbReference type="InterPro" id="IPR013320">
    <property type="entry name" value="ConA-like_dom_sf"/>
</dbReference>
<dbReference type="GeneID" id="30034268"/>
<keyword evidence="5" id="KW-1185">Reference proteome</keyword>
<dbReference type="InterPro" id="IPR013144">
    <property type="entry name" value="CRA_dom"/>
</dbReference>
<dbReference type="PANTHER" id="PTHR12864">
    <property type="entry name" value="RAN BINDING PROTEIN 9-RELATED"/>
    <property type="match status" value="1"/>
</dbReference>
<feature type="region of interest" description="Disordered" evidence="1">
    <location>
        <begin position="272"/>
        <end position="421"/>
    </location>
</feature>
<feature type="compositionally biased region" description="Low complexity" evidence="1">
    <location>
        <begin position="337"/>
        <end position="395"/>
    </location>
</feature>
<dbReference type="RefSeq" id="XP_018737235.1">
    <property type="nucleotide sequence ID" value="XM_018879305.1"/>
</dbReference>
<dbReference type="EMBL" id="CP014503">
    <property type="protein sequence ID" value="ANB14758.1"/>
    <property type="molecule type" value="Genomic_DNA"/>
</dbReference>
<accession>A0A167F2W8</accession>
<dbReference type="PROSITE" id="PS50896">
    <property type="entry name" value="LISH"/>
    <property type="match status" value="1"/>
</dbReference>
<dbReference type="InterPro" id="IPR003877">
    <property type="entry name" value="SPRY_dom"/>
</dbReference>
<feature type="compositionally biased region" description="Polar residues" evidence="1">
    <location>
        <begin position="287"/>
        <end position="296"/>
    </location>
</feature>
<evidence type="ECO:0000259" key="3">
    <source>
        <dbReference type="PROSITE" id="PS50897"/>
    </source>
</evidence>
<feature type="domain" description="B30.2/SPRY" evidence="2">
    <location>
        <begin position="398"/>
        <end position="591"/>
    </location>
</feature>
<dbReference type="SMART" id="SM00757">
    <property type="entry name" value="CRA"/>
    <property type="match status" value="1"/>
</dbReference>
<dbReference type="SUPFAM" id="SSF49899">
    <property type="entry name" value="Concanavalin A-like lectins/glucanases"/>
    <property type="match status" value="1"/>
</dbReference>
<evidence type="ECO:0000313" key="4">
    <source>
        <dbReference type="EMBL" id="ANB14758.1"/>
    </source>
</evidence>
<protein>
    <submittedName>
        <fullName evidence="4">Glucose-induced degradation complex subunit VID30</fullName>
    </submittedName>
</protein>
<dbReference type="Pfam" id="PF10607">
    <property type="entry name" value="CTLH"/>
    <property type="match status" value="1"/>
</dbReference>
<organism evidence="4 5">
    <name type="scientific">Sugiyamaella lignohabitans</name>
    <dbReference type="NCBI Taxonomy" id="796027"/>
    <lineage>
        <taxon>Eukaryota</taxon>
        <taxon>Fungi</taxon>
        <taxon>Dikarya</taxon>
        <taxon>Ascomycota</taxon>
        <taxon>Saccharomycotina</taxon>
        <taxon>Dipodascomycetes</taxon>
        <taxon>Dipodascales</taxon>
        <taxon>Trichomonascaceae</taxon>
        <taxon>Sugiyamaella</taxon>
    </lineage>
</organism>